<reference evidence="2" key="1">
    <citation type="journal article" date="2019" name="Int. J. Syst. Evol. Microbiol.">
        <title>The Global Catalogue of Microorganisms (GCM) 10K type strain sequencing project: providing services to taxonomists for standard genome sequencing and annotation.</title>
        <authorList>
            <consortium name="The Broad Institute Genomics Platform"/>
            <consortium name="The Broad Institute Genome Sequencing Center for Infectious Disease"/>
            <person name="Wu L."/>
            <person name="Ma J."/>
        </authorList>
    </citation>
    <scope>NUCLEOTIDE SEQUENCE [LARGE SCALE GENOMIC DNA]</scope>
    <source>
        <strain evidence="2">CGMCC 1.15922</strain>
    </source>
</reference>
<comment type="caution">
    <text evidence="1">The sequence shown here is derived from an EMBL/GenBank/DDBJ whole genome shotgun (WGS) entry which is preliminary data.</text>
</comment>
<proteinExistence type="predicted"/>
<sequence length="157" mass="16580">MQQDETLLCCLAERGSLTVDTNKPVIIAENMALIGRYIANIGPSNAYETVTESTPVSGVATKNEEVAGAEAPLLLNSVATGITPQEHKGKGAPISAAFTIAIFPEPKCLLNIALGTHDFINPAITNPSNNQGLASLAINRKFSKNKVNCGTIDRTLF</sequence>
<name>A0ABQ3IFI3_9GAMM</name>
<protein>
    <submittedName>
        <fullName evidence="1">Uncharacterized protein</fullName>
    </submittedName>
</protein>
<dbReference type="Proteomes" id="UP000626370">
    <property type="component" value="Unassembled WGS sequence"/>
</dbReference>
<organism evidence="1 2">
    <name type="scientific">Thalassotalea profundi</name>
    <dbReference type="NCBI Taxonomy" id="2036687"/>
    <lineage>
        <taxon>Bacteria</taxon>
        <taxon>Pseudomonadati</taxon>
        <taxon>Pseudomonadota</taxon>
        <taxon>Gammaproteobacteria</taxon>
        <taxon>Alteromonadales</taxon>
        <taxon>Colwelliaceae</taxon>
        <taxon>Thalassotalea</taxon>
    </lineage>
</organism>
<dbReference type="EMBL" id="BNAH01000002">
    <property type="protein sequence ID" value="GHE81683.1"/>
    <property type="molecule type" value="Genomic_DNA"/>
</dbReference>
<keyword evidence="2" id="KW-1185">Reference proteome</keyword>
<gene>
    <name evidence="1" type="ORF">GCM10011501_07470</name>
</gene>
<accession>A0ABQ3IFI3</accession>
<evidence type="ECO:0000313" key="2">
    <source>
        <dbReference type="Proteomes" id="UP000626370"/>
    </source>
</evidence>
<evidence type="ECO:0000313" key="1">
    <source>
        <dbReference type="EMBL" id="GHE81683.1"/>
    </source>
</evidence>